<organism evidence="3">
    <name type="scientific">Timema monikensis</name>
    <dbReference type="NCBI Taxonomy" id="170555"/>
    <lineage>
        <taxon>Eukaryota</taxon>
        <taxon>Metazoa</taxon>
        <taxon>Ecdysozoa</taxon>
        <taxon>Arthropoda</taxon>
        <taxon>Hexapoda</taxon>
        <taxon>Insecta</taxon>
        <taxon>Pterygota</taxon>
        <taxon>Neoptera</taxon>
        <taxon>Polyneoptera</taxon>
        <taxon>Phasmatodea</taxon>
        <taxon>Timematodea</taxon>
        <taxon>Timematoidea</taxon>
        <taxon>Timematidae</taxon>
        <taxon>Timema</taxon>
    </lineage>
</organism>
<dbReference type="PROSITE" id="PS50197">
    <property type="entry name" value="BEACH"/>
    <property type="match status" value="1"/>
</dbReference>
<feature type="compositionally biased region" description="Basic and acidic residues" evidence="1">
    <location>
        <begin position="287"/>
        <end position="308"/>
    </location>
</feature>
<dbReference type="PANTHER" id="PTHR44662">
    <property type="entry name" value="WD REPEAT-CONTAINING PROTEIN 81"/>
    <property type="match status" value="1"/>
</dbReference>
<dbReference type="Gene3D" id="1.10.1540.10">
    <property type="entry name" value="BEACH domain"/>
    <property type="match status" value="1"/>
</dbReference>
<dbReference type="InterPro" id="IPR036372">
    <property type="entry name" value="BEACH_dom_sf"/>
</dbReference>
<protein>
    <recommendedName>
        <fullName evidence="2">BEACH domain-containing protein</fullName>
    </recommendedName>
</protein>
<proteinExistence type="predicted"/>
<dbReference type="GO" id="GO:0005739">
    <property type="term" value="C:mitochondrion"/>
    <property type="evidence" value="ECO:0007669"/>
    <property type="project" value="TreeGrafter"/>
</dbReference>
<dbReference type="SMART" id="SM01026">
    <property type="entry name" value="Beach"/>
    <property type="match status" value="1"/>
</dbReference>
<evidence type="ECO:0000259" key="2">
    <source>
        <dbReference type="PROSITE" id="PS50197"/>
    </source>
</evidence>
<reference evidence="3" key="1">
    <citation type="submission" date="2020-11" db="EMBL/GenBank/DDBJ databases">
        <authorList>
            <person name="Tran Van P."/>
        </authorList>
    </citation>
    <scope>NUCLEOTIDE SEQUENCE</scope>
</reference>
<dbReference type="Pfam" id="PF02138">
    <property type="entry name" value="Beach"/>
    <property type="match status" value="1"/>
</dbReference>
<dbReference type="SUPFAM" id="SSF81837">
    <property type="entry name" value="BEACH domain"/>
    <property type="match status" value="1"/>
</dbReference>
<dbReference type="InterPro" id="IPR011009">
    <property type="entry name" value="Kinase-like_dom_sf"/>
</dbReference>
<dbReference type="PANTHER" id="PTHR44662:SF1">
    <property type="entry name" value="WD REPEAT-CONTAINING PROTEIN 81"/>
    <property type="match status" value="1"/>
</dbReference>
<dbReference type="EMBL" id="OB792755">
    <property type="protein sequence ID" value="CAD7424106.1"/>
    <property type="molecule type" value="Genomic_DNA"/>
</dbReference>
<accession>A0A7R9HJ25</accession>
<dbReference type="AlphaFoldDB" id="A0A7R9HJ25"/>
<dbReference type="InterPro" id="IPR052651">
    <property type="entry name" value="WDR81"/>
</dbReference>
<dbReference type="CDD" id="cd06071">
    <property type="entry name" value="Beach"/>
    <property type="match status" value="1"/>
</dbReference>
<dbReference type="SUPFAM" id="SSF56112">
    <property type="entry name" value="Protein kinase-like (PK-like)"/>
    <property type="match status" value="1"/>
</dbReference>
<feature type="domain" description="BEACH" evidence="2">
    <location>
        <begin position="310"/>
        <end position="517"/>
    </location>
</feature>
<name>A0A7R9HJ25_9NEOP</name>
<gene>
    <name evidence="3" type="ORF">TMSB3V08_LOCUS1069</name>
</gene>
<dbReference type="GO" id="GO:0035973">
    <property type="term" value="P:aggrephagy"/>
    <property type="evidence" value="ECO:0007669"/>
    <property type="project" value="TreeGrafter"/>
</dbReference>
<evidence type="ECO:0000313" key="3">
    <source>
        <dbReference type="EMBL" id="CAD7424106.1"/>
    </source>
</evidence>
<feature type="compositionally biased region" description="Polar residues" evidence="1">
    <location>
        <begin position="242"/>
        <end position="258"/>
    </location>
</feature>
<dbReference type="GO" id="GO:0035014">
    <property type="term" value="F:phosphatidylinositol 3-kinase regulator activity"/>
    <property type="evidence" value="ECO:0007669"/>
    <property type="project" value="TreeGrafter"/>
</dbReference>
<feature type="region of interest" description="Disordered" evidence="1">
    <location>
        <begin position="236"/>
        <end position="308"/>
    </location>
</feature>
<dbReference type="InterPro" id="IPR000409">
    <property type="entry name" value="BEACH_dom"/>
</dbReference>
<evidence type="ECO:0000256" key="1">
    <source>
        <dbReference type="SAM" id="MobiDB-lite"/>
    </source>
</evidence>
<sequence length="517" mass="59094">MLAIAGGGQRVKGREGLVLLCQALTIARPTACHLKIREFDVTQQSPYALKLWTCHVWWYGAGHVVLISGFHVVRPQFNYNHFNSFGGSALSDSKSSPVIGFVSCESMMREIILRTYGCPIIRVDVNTANTLPDGKSKRYEPHINILPSVCAIETKRSFLLIYQPYIAHSLEDCVTFSPALLGSSYMKPLFVIYQLIQAMRTMHDRGMVLGDITLGDILITDNLWIQIIPHLEDNVHDEPRTESQNISATLTDPETPTHLSGDAQEVTYLSSSEGCSPRGKLHQGVYNRDRTQGRRPGDHESRDRKSGRCDSDVVSCELKLLCELWLRGQLSNFDYLMALNRWAGRRYGDPTCHYVVPWVTDFTHRNGANWRDLSRSKFRLNKGDRQLDLTYDTSGTLNITQVPHHVSDVLSEITYCVYLARRTPRSVLCRYVRSKWVPAEYPSSIQRLQEWTPDECIPEFYTDPTVFQSIHEDLSDLEIPPWAVSPQDFIDKHREALESLYVSERLHHWIDLTFGYK</sequence>
<dbReference type="Gene3D" id="1.10.510.10">
    <property type="entry name" value="Transferase(Phosphotransferase) domain 1"/>
    <property type="match status" value="1"/>
</dbReference>